<dbReference type="Proteomes" id="UP001223420">
    <property type="component" value="Unassembled WGS sequence"/>
</dbReference>
<evidence type="ECO:0000313" key="2">
    <source>
        <dbReference type="Proteomes" id="UP001223420"/>
    </source>
</evidence>
<sequence>MGSLVGCAAIDERVAQAAKVDLVGMSALDVQTCLGLPDQRLVTGKTTLLTYFAGATRTFGMSAGLVSLSFGGYCHATVRIEGDRVTGVTFSGDTSSLMSHDAACAPIVKSCLRRPPG</sequence>
<dbReference type="EMBL" id="JAUSWL010000002">
    <property type="protein sequence ID" value="MDQ0542527.1"/>
    <property type="molecule type" value="Genomic_DNA"/>
</dbReference>
<evidence type="ECO:0000313" key="1">
    <source>
        <dbReference type="EMBL" id="MDQ0542527.1"/>
    </source>
</evidence>
<dbReference type="RefSeq" id="WP_230365824.1">
    <property type="nucleotide sequence ID" value="NZ_JAJALK010000003.1"/>
</dbReference>
<proteinExistence type="predicted"/>
<organism evidence="1 2">
    <name type="scientific">Methylobacterium brachiatum</name>
    <dbReference type="NCBI Taxonomy" id="269660"/>
    <lineage>
        <taxon>Bacteria</taxon>
        <taxon>Pseudomonadati</taxon>
        <taxon>Pseudomonadota</taxon>
        <taxon>Alphaproteobacteria</taxon>
        <taxon>Hyphomicrobiales</taxon>
        <taxon>Methylobacteriaceae</taxon>
        <taxon>Methylobacterium</taxon>
    </lineage>
</organism>
<gene>
    <name evidence="1" type="ORF">QO001_001445</name>
</gene>
<name>A0AAJ1TK41_9HYPH</name>
<reference evidence="1" key="1">
    <citation type="submission" date="2023-07" db="EMBL/GenBank/DDBJ databases">
        <title>Genomic Encyclopedia of Type Strains, Phase IV (KMG-IV): sequencing the most valuable type-strain genomes for metagenomic binning, comparative biology and taxonomic classification.</title>
        <authorList>
            <person name="Goeker M."/>
        </authorList>
    </citation>
    <scope>NUCLEOTIDE SEQUENCE</scope>
    <source>
        <strain evidence="1">DSM 19569</strain>
    </source>
</reference>
<comment type="caution">
    <text evidence="1">The sequence shown here is derived from an EMBL/GenBank/DDBJ whole genome shotgun (WGS) entry which is preliminary data.</text>
</comment>
<accession>A0AAJ1TK41</accession>
<dbReference type="AlphaFoldDB" id="A0AAJ1TK41"/>
<protein>
    <submittedName>
        <fullName evidence="1">Uncharacterized protein</fullName>
    </submittedName>
</protein>